<keyword evidence="5" id="KW-0479">Metal-binding</keyword>
<accession>A0A2C9CUS0</accession>
<dbReference type="SUPFAM" id="SSF100950">
    <property type="entry name" value="NagB/RpiA/CoA transferase-like"/>
    <property type="match status" value="1"/>
</dbReference>
<dbReference type="PANTHER" id="PTHR23407">
    <property type="entry name" value="ATPASE INHIBITOR/5-FORMYLTETRAHYDROFOLATE CYCLO-LIGASE"/>
    <property type="match status" value="1"/>
</dbReference>
<evidence type="ECO:0000256" key="5">
    <source>
        <dbReference type="RuleBase" id="RU361279"/>
    </source>
</evidence>
<dbReference type="GO" id="GO:0030272">
    <property type="term" value="F:5-formyltetrahydrofolate cyclo-ligase activity"/>
    <property type="evidence" value="ECO:0007669"/>
    <property type="project" value="UniProtKB-EC"/>
</dbReference>
<keyword evidence="3 4" id="KW-0067">ATP-binding</keyword>
<dbReference type="OrthoDB" id="9801938at2"/>
<comment type="catalytic activity">
    <reaction evidence="5">
        <text>(6S)-5-formyl-5,6,7,8-tetrahydrofolate + ATP = (6R)-5,10-methenyltetrahydrofolate + ADP + phosphate</text>
        <dbReference type="Rhea" id="RHEA:10488"/>
        <dbReference type="ChEBI" id="CHEBI:30616"/>
        <dbReference type="ChEBI" id="CHEBI:43474"/>
        <dbReference type="ChEBI" id="CHEBI:57455"/>
        <dbReference type="ChEBI" id="CHEBI:57457"/>
        <dbReference type="ChEBI" id="CHEBI:456216"/>
        <dbReference type="EC" id="6.3.3.2"/>
    </reaction>
</comment>
<dbReference type="Proteomes" id="UP000220034">
    <property type="component" value="Unassembled WGS sequence"/>
</dbReference>
<dbReference type="InterPro" id="IPR024185">
    <property type="entry name" value="FTHF_cligase-like_sf"/>
</dbReference>
<dbReference type="GO" id="GO:0035999">
    <property type="term" value="P:tetrahydrofolate interconversion"/>
    <property type="evidence" value="ECO:0007669"/>
    <property type="project" value="TreeGrafter"/>
</dbReference>
<comment type="cofactor">
    <cofactor evidence="5">
        <name>Mg(2+)</name>
        <dbReference type="ChEBI" id="CHEBI:18420"/>
    </cofactor>
</comment>
<dbReference type="PANTHER" id="PTHR23407:SF1">
    <property type="entry name" value="5-FORMYLTETRAHYDROFOLATE CYCLO-LIGASE"/>
    <property type="match status" value="1"/>
</dbReference>
<dbReference type="Gene3D" id="3.40.50.10420">
    <property type="entry name" value="NagB/RpiA/CoA transferase-like"/>
    <property type="match status" value="1"/>
</dbReference>
<dbReference type="AlphaFoldDB" id="A0A2C9CUS0"/>
<evidence type="ECO:0000256" key="4">
    <source>
        <dbReference type="PIRSR" id="PIRSR006806-1"/>
    </source>
</evidence>
<keyword evidence="5" id="KW-0460">Magnesium</keyword>
<feature type="binding site" evidence="4">
    <location>
        <position position="48"/>
    </location>
    <ligand>
        <name>substrate</name>
    </ligand>
</feature>
<dbReference type="RefSeq" id="WP_097929707.1">
    <property type="nucleotide sequence ID" value="NZ_OCTN01000003.1"/>
</dbReference>
<dbReference type="PIRSF" id="PIRSF006806">
    <property type="entry name" value="FTHF_cligase"/>
    <property type="match status" value="1"/>
</dbReference>
<proteinExistence type="inferred from homology"/>
<keyword evidence="7" id="KW-1185">Reference proteome</keyword>
<dbReference type="InterPro" id="IPR037171">
    <property type="entry name" value="NagB/RpiA_transferase-like"/>
</dbReference>
<sequence length="188" mass="20315">MNAEIKSELRKRAFAARKVAHAAGQGDATAHLLAEVLRQPAGIVAAYMAIRTEIDPMPAMHTLSQQGHRICVPVIVAEGQPLEFHEWTPDSVMIAGPFGAKIPENAEVLQPDTVIVPLVAFDLAGNRLGYGGGFYDRTLQRLRAVKPVRAIGYAYAAQQLPLTPEPTDEVLDMIVTERGSLAPQQITG</sequence>
<keyword evidence="2 4" id="KW-0547">Nucleotide-binding</keyword>
<feature type="binding site" evidence="4">
    <location>
        <begin position="6"/>
        <end position="10"/>
    </location>
    <ligand>
        <name>ATP</name>
        <dbReference type="ChEBI" id="CHEBI:30616"/>
    </ligand>
</feature>
<dbReference type="InterPro" id="IPR002698">
    <property type="entry name" value="FTHF_cligase"/>
</dbReference>
<dbReference type="GO" id="GO:0009396">
    <property type="term" value="P:folic acid-containing compound biosynthetic process"/>
    <property type="evidence" value="ECO:0007669"/>
    <property type="project" value="TreeGrafter"/>
</dbReference>
<dbReference type="NCBIfam" id="TIGR02727">
    <property type="entry name" value="MTHFS_bact"/>
    <property type="match status" value="1"/>
</dbReference>
<feature type="binding site" evidence="4">
    <location>
        <position position="53"/>
    </location>
    <ligand>
        <name>substrate</name>
    </ligand>
</feature>
<reference evidence="7" key="1">
    <citation type="submission" date="2017-09" db="EMBL/GenBank/DDBJ databases">
        <authorList>
            <person name="Varghese N."/>
            <person name="Submissions S."/>
        </authorList>
    </citation>
    <scope>NUCLEOTIDE SEQUENCE [LARGE SCALE GENOMIC DNA]</scope>
    <source>
        <strain evidence="7">C7</strain>
    </source>
</reference>
<keyword evidence="6" id="KW-0436">Ligase</keyword>
<evidence type="ECO:0000313" key="6">
    <source>
        <dbReference type="EMBL" id="SOH94149.1"/>
    </source>
</evidence>
<gene>
    <name evidence="6" type="ORF">SAMN06273572_103176</name>
</gene>
<dbReference type="GO" id="GO:0046872">
    <property type="term" value="F:metal ion binding"/>
    <property type="evidence" value="ECO:0007669"/>
    <property type="project" value="UniProtKB-KW"/>
</dbReference>
<protein>
    <recommendedName>
        <fullName evidence="5">5-formyltetrahydrofolate cyclo-ligase</fullName>
        <ecNumber evidence="5">6.3.3.2</ecNumber>
    </recommendedName>
</protein>
<dbReference type="EC" id="6.3.3.2" evidence="5"/>
<organism evidence="6 7">
    <name type="scientific">Pontivivens marinum</name>
    <dbReference type="NCBI Taxonomy" id="1690039"/>
    <lineage>
        <taxon>Bacteria</taxon>
        <taxon>Pseudomonadati</taxon>
        <taxon>Pseudomonadota</taxon>
        <taxon>Alphaproteobacteria</taxon>
        <taxon>Rhodobacterales</taxon>
        <taxon>Paracoccaceae</taxon>
        <taxon>Pontivivens</taxon>
    </lineage>
</organism>
<feature type="binding site" evidence="4">
    <location>
        <begin position="127"/>
        <end position="135"/>
    </location>
    <ligand>
        <name>ATP</name>
        <dbReference type="ChEBI" id="CHEBI:30616"/>
    </ligand>
</feature>
<evidence type="ECO:0000256" key="1">
    <source>
        <dbReference type="ARBA" id="ARBA00010638"/>
    </source>
</evidence>
<evidence type="ECO:0000256" key="3">
    <source>
        <dbReference type="ARBA" id="ARBA00022840"/>
    </source>
</evidence>
<comment type="similarity">
    <text evidence="1 5">Belongs to the 5-formyltetrahydrofolate cyclo-ligase family.</text>
</comment>
<dbReference type="GO" id="GO:0005524">
    <property type="term" value="F:ATP binding"/>
    <property type="evidence" value="ECO:0007669"/>
    <property type="project" value="UniProtKB-KW"/>
</dbReference>
<evidence type="ECO:0000313" key="7">
    <source>
        <dbReference type="Proteomes" id="UP000220034"/>
    </source>
</evidence>
<evidence type="ECO:0000256" key="2">
    <source>
        <dbReference type="ARBA" id="ARBA00022741"/>
    </source>
</evidence>
<dbReference type="EMBL" id="OCTN01000003">
    <property type="protein sequence ID" value="SOH94149.1"/>
    <property type="molecule type" value="Genomic_DNA"/>
</dbReference>
<dbReference type="Pfam" id="PF01812">
    <property type="entry name" value="5-FTHF_cyc-lig"/>
    <property type="match status" value="1"/>
</dbReference>
<name>A0A2C9CUS0_9RHOB</name>